<organism evidence="14 15">
    <name type="scientific">Terasakiispira papahanaumokuakeensis</name>
    <dbReference type="NCBI Taxonomy" id="197479"/>
    <lineage>
        <taxon>Bacteria</taxon>
        <taxon>Pseudomonadati</taxon>
        <taxon>Pseudomonadota</taxon>
        <taxon>Gammaproteobacteria</taxon>
        <taxon>Oceanospirillales</taxon>
        <taxon>Terasakiispira</taxon>
    </lineage>
</organism>
<feature type="binding site" evidence="10">
    <location>
        <begin position="117"/>
        <end position="119"/>
    </location>
    <ligand>
        <name>NAD(+)</name>
        <dbReference type="ChEBI" id="CHEBI:57540"/>
    </ligand>
</feature>
<dbReference type="PANTHER" id="PTHR43128:SF16">
    <property type="entry name" value="L-LACTATE DEHYDROGENASE"/>
    <property type="match status" value="1"/>
</dbReference>
<evidence type="ECO:0000259" key="12">
    <source>
        <dbReference type="Pfam" id="PF00056"/>
    </source>
</evidence>
<evidence type="ECO:0000313" key="15">
    <source>
        <dbReference type="Proteomes" id="UP000094291"/>
    </source>
</evidence>
<gene>
    <name evidence="14" type="ORF">BFW38_09385</name>
</gene>
<dbReference type="InterPro" id="IPR001557">
    <property type="entry name" value="L-lactate/malate_DH"/>
</dbReference>
<comment type="catalytic activity">
    <reaction evidence="7">
        <text>(S)-lactate + NAD(+) = pyruvate + NADH + H(+)</text>
        <dbReference type="Rhea" id="RHEA:23444"/>
        <dbReference type="ChEBI" id="CHEBI:15361"/>
        <dbReference type="ChEBI" id="CHEBI:15378"/>
        <dbReference type="ChEBI" id="CHEBI:16651"/>
        <dbReference type="ChEBI" id="CHEBI:57540"/>
        <dbReference type="ChEBI" id="CHEBI:57945"/>
        <dbReference type="EC" id="1.1.1.27"/>
    </reaction>
</comment>
<dbReference type="GO" id="GO:0006089">
    <property type="term" value="P:lactate metabolic process"/>
    <property type="evidence" value="ECO:0007669"/>
    <property type="project" value="TreeGrafter"/>
</dbReference>
<dbReference type="PRINTS" id="PR00086">
    <property type="entry name" value="LLDHDRGNASE"/>
</dbReference>
<feature type="binding site" evidence="10">
    <location>
        <position position="94"/>
    </location>
    <ligand>
        <name>NAD(+)</name>
        <dbReference type="ChEBI" id="CHEBI:57540"/>
    </ligand>
</feature>
<keyword evidence="15" id="KW-1185">Reference proteome</keyword>
<dbReference type="Gene3D" id="3.40.50.720">
    <property type="entry name" value="NAD(P)-binding Rossmann-like Domain"/>
    <property type="match status" value="1"/>
</dbReference>
<keyword evidence="6 10" id="KW-0520">NAD</keyword>
<dbReference type="InterPro" id="IPR011304">
    <property type="entry name" value="L-lactate_DH"/>
</dbReference>
<dbReference type="EMBL" id="MDTQ01000001">
    <property type="protein sequence ID" value="ODC03722.1"/>
    <property type="molecule type" value="Genomic_DNA"/>
</dbReference>
<dbReference type="PIRSF" id="PIRSF000102">
    <property type="entry name" value="Lac_mal_DH"/>
    <property type="match status" value="1"/>
</dbReference>
<dbReference type="Gene3D" id="3.90.110.10">
    <property type="entry name" value="Lactate dehydrogenase/glycoside hydrolase, family 4, C-terminal"/>
    <property type="match status" value="1"/>
</dbReference>
<evidence type="ECO:0000259" key="13">
    <source>
        <dbReference type="Pfam" id="PF02866"/>
    </source>
</evidence>
<sequence>MKIAVIGAGMVGISICDYLLLMGNCAELVLVDINQERAAGEIMDFSHTTALSFSKNTRLVAGDYSDCRGADIVIITAGAQIQKGQTRDQLASTNARVAIDIAKALEPYAPNATLILVSNPVDITAYFVIAHTGYLPHQVISSGCIIDSARLMTILGQSLDIDPKNVAGYVLGEHGKTAFIPWSLLNIAGMSLEDYCRLHQVQLPNHEQILEDVKQVGIEIFNRKGNTNHGIAASVFRIVQALTVSEHSILPVGVLLQGEYGLDDVVLSVPTVIDRHGIARIIKAPLTEQEMQQLHASGQFIQDLISEVKEHFRYDNESK</sequence>
<dbReference type="InterPro" id="IPR015955">
    <property type="entry name" value="Lactate_DH/Glyco_Ohase_4_C"/>
</dbReference>
<feature type="active site" description="Proton acceptor" evidence="9">
    <location>
        <position position="174"/>
    </location>
</feature>
<dbReference type="SUPFAM" id="SSF56327">
    <property type="entry name" value="LDH C-terminal domain-like"/>
    <property type="match status" value="1"/>
</dbReference>
<comment type="similarity">
    <text evidence="3">Belongs to the LDH/MDH superfamily. LDH family.</text>
</comment>
<evidence type="ECO:0000256" key="4">
    <source>
        <dbReference type="ARBA" id="ARBA00012967"/>
    </source>
</evidence>
<evidence type="ECO:0000256" key="11">
    <source>
        <dbReference type="RuleBase" id="RU003369"/>
    </source>
</evidence>
<dbReference type="Proteomes" id="UP000094291">
    <property type="component" value="Unassembled WGS sequence"/>
</dbReference>
<dbReference type="InterPro" id="IPR022383">
    <property type="entry name" value="Lactate/malate_DH_C"/>
</dbReference>
<comment type="function">
    <text evidence="1">Catalyzes the reversible oxidation of malate to oxaloacetate.</text>
</comment>
<evidence type="ECO:0000256" key="5">
    <source>
        <dbReference type="ARBA" id="ARBA00023002"/>
    </source>
</evidence>
<dbReference type="SUPFAM" id="SSF51735">
    <property type="entry name" value="NAD(P)-binding Rossmann-fold domains"/>
    <property type="match status" value="1"/>
</dbReference>
<dbReference type="GO" id="GO:0005737">
    <property type="term" value="C:cytoplasm"/>
    <property type="evidence" value="ECO:0007669"/>
    <property type="project" value="UniProtKB-UniRule"/>
</dbReference>
<evidence type="ECO:0000256" key="10">
    <source>
        <dbReference type="PIRSR" id="PIRSR000102-3"/>
    </source>
</evidence>
<evidence type="ECO:0000256" key="9">
    <source>
        <dbReference type="PIRSR" id="PIRSR000102-1"/>
    </source>
</evidence>
<evidence type="ECO:0000256" key="2">
    <source>
        <dbReference type="ARBA" id="ARBA00004843"/>
    </source>
</evidence>
<proteinExistence type="inferred from homology"/>
<dbReference type="EC" id="1.1.1.27" evidence="4 8"/>
<comment type="caution">
    <text evidence="14">The sequence shown here is derived from an EMBL/GenBank/DDBJ whole genome shotgun (WGS) entry which is preliminary data.</text>
</comment>
<evidence type="ECO:0000256" key="3">
    <source>
        <dbReference type="ARBA" id="ARBA00006054"/>
    </source>
</evidence>
<protein>
    <recommendedName>
        <fullName evidence="4 8">L-lactate dehydrogenase</fullName>
        <ecNumber evidence="4 8">1.1.1.27</ecNumber>
    </recommendedName>
</protein>
<dbReference type="UniPathway" id="UPA00554">
    <property type="reaction ID" value="UER00611"/>
</dbReference>
<dbReference type="GO" id="GO:0006096">
    <property type="term" value="P:glycolytic process"/>
    <property type="evidence" value="ECO:0007669"/>
    <property type="project" value="UniProtKB-UniRule"/>
</dbReference>
<feature type="domain" description="Lactate/malate dehydrogenase C-terminal" evidence="13">
    <location>
        <begin position="146"/>
        <end position="310"/>
    </location>
</feature>
<feature type="binding site" evidence="10">
    <location>
        <position position="32"/>
    </location>
    <ligand>
        <name>NAD(+)</name>
        <dbReference type="ChEBI" id="CHEBI:57540"/>
    </ligand>
</feature>
<dbReference type="GO" id="GO:0004459">
    <property type="term" value="F:L-lactate dehydrogenase (NAD+) activity"/>
    <property type="evidence" value="ECO:0007669"/>
    <property type="project" value="UniProtKB-UniRule"/>
</dbReference>
<dbReference type="OrthoDB" id="9802969at2"/>
<keyword evidence="5 11" id="KW-0560">Oxidoreductase</keyword>
<feature type="binding site" evidence="10">
    <location>
        <begin position="7"/>
        <end position="12"/>
    </location>
    <ligand>
        <name>NAD(+)</name>
        <dbReference type="ChEBI" id="CHEBI:57540"/>
    </ligand>
</feature>
<dbReference type="Pfam" id="PF00056">
    <property type="entry name" value="Ldh_1_N"/>
    <property type="match status" value="1"/>
</dbReference>
<evidence type="ECO:0000256" key="1">
    <source>
        <dbReference type="ARBA" id="ARBA00003966"/>
    </source>
</evidence>
<dbReference type="NCBIfam" id="TIGR01771">
    <property type="entry name" value="L-LDH-NAD"/>
    <property type="match status" value="1"/>
</dbReference>
<evidence type="ECO:0000256" key="7">
    <source>
        <dbReference type="ARBA" id="ARBA00049258"/>
    </source>
</evidence>
<dbReference type="STRING" id="197479.BFW38_09385"/>
<dbReference type="InterPro" id="IPR036291">
    <property type="entry name" value="NAD(P)-bd_dom_sf"/>
</dbReference>
<name>A0A1E2VA38_9GAMM</name>
<dbReference type="AlphaFoldDB" id="A0A1E2VA38"/>
<dbReference type="Pfam" id="PF02866">
    <property type="entry name" value="Ldh_1_C"/>
    <property type="match status" value="1"/>
</dbReference>
<feature type="domain" description="Lactate/malate dehydrogenase N-terminal" evidence="12">
    <location>
        <begin position="1"/>
        <end position="140"/>
    </location>
</feature>
<evidence type="ECO:0000256" key="6">
    <source>
        <dbReference type="ARBA" id="ARBA00023027"/>
    </source>
</evidence>
<evidence type="ECO:0000313" key="14">
    <source>
        <dbReference type="EMBL" id="ODC03722.1"/>
    </source>
</evidence>
<accession>A0A1E2VA38</accession>
<dbReference type="InterPro" id="IPR001236">
    <property type="entry name" value="Lactate/malate_DH_N"/>
</dbReference>
<reference evidence="14 15" key="1">
    <citation type="submission" date="2016-08" db="EMBL/GenBank/DDBJ databases">
        <authorList>
            <person name="Seilhamer J.J."/>
        </authorList>
    </citation>
    <scope>NUCLEOTIDE SEQUENCE [LARGE SCALE GENOMIC DNA]</scope>
    <source>
        <strain evidence="14 15">PH27A</strain>
    </source>
</reference>
<comment type="pathway">
    <text evidence="2">Fermentation; pyruvate fermentation to lactate; (S)-lactate from pyruvate: step 1/1.</text>
</comment>
<evidence type="ECO:0000256" key="8">
    <source>
        <dbReference type="NCBIfam" id="TIGR01771"/>
    </source>
</evidence>
<dbReference type="PANTHER" id="PTHR43128">
    <property type="entry name" value="L-2-HYDROXYCARBOXYLATE DEHYDROGENASE (NAD(P)(+))"/>
    <property type="match status" value="1"/>
</dbReference>